<dbReference type="InterPro" id="IPR050980">
    <property type="entry name" value="2C_sensor_his_kinase"/>
</dbReference>
<proteinExistence type="predicted"/>
<name>A0A640TI12_STRNI</name>
<accession>A0A640TI12</accession>
<dbReference type="Gene3D" id="1.10.287.130">
    <property type="match status" value="1"/>
</dbReference>
<dbReference type="CDD" id="cd00075">
    <property type="entry name" value="HATPase"/>
    <property type="match status" value="1"/>
</dbReference>
<keyword evidence="6" id="KW-0808">Transferase</keyword>
<evidence type="ECO:0000313" key="14">
    <source>
        <dbReference type="Proteomes" id="UP001210609"/>
    </source>
</evidence>
<dbReference type="InterPro" id="IPR004358">
    <property type="entry name" value="Sig_transdc_His_kin-like_C"/>
</dbReference>
<dbReference type="SUPFAM" id="SSF47384">
    <property type="entry name" value="Homodimeric domain of signal transducing histidine kinase"/>
    <property type="match status" value="1"/>
</dbReference>
<evidence type="ECO:0000256" key="5">
    <source>
        <dbReference type="ARBA" id="ARBA00022553"/>
    </source>
</evidence>
<evidence type="ECO:0000256" key="8">
    <source>
        <dbReference type="ARBA" id="ARBA00023012"/>
    </source>
</evidence>
<reference evidence="12 14" key="2">
    <citation type="submission" date="2022-12" db="EMBL/GenBank/DDBJ databases">
        <authorList>
            <person name="Ruckert C."/>
            <person name="Busche T."/>
            <person name="Kalinowski J."/>
            <person name="Wittmann C."/>
        </authorList>
    </citation>
    <scope>NUCLEOTIDE SEQUENCE [LARGE SCALE GENOMIC DNA]</scope>
    <source>
        <strain evidence="12 14">DSM 40555</strain>
    </source>
</reference>
<evidence type="ECO:0000313" key="13">
    <source>
        <dbReference type="Proteomes" id="UP000429552"/>
    </source>
</evidence>
<dbReference type="Gene3D" id="3.30.565.10">
    <property type="entry name" value="Histidine kinase-like ATPase, C-terminal domain"/>
    <property type="match status" value="1"/>
</dbReference>
<dbReference type="InterPro" id="IPR003594">
    <property type="entry name" value="HATPase_dom"/>
</dbReference>
<dbReference type="RefSeq" id="WP_229838075.1">
    <property type="nucleotide sequence ID" value="NZ_BLIP01000001.1"/>
</dbReference>
<keyword evidence="9" id="KW-0843">Virulence</keyword>
<evidence type="ECO:0000256" key="7">
    <source>
        <dbReference type="ARBA" id="ARBA00022777"/>
    </source>
</evidence>
<evidence type="ECO:0000313" key="11">
    <source>
        <dbReference type="EMBL" id="GFE23078.1"/>
    </source>
</evidence>
<gene>
    <name evidence="11" type="ORF">Sliba_35310</name>
    <name evidence="12" type="ORF">STRLI_003519</name>
</gene>
<keyword evidence="4" id="KW-0472">Membrane</keyword>
<dbReference type="SMART" id="SM00388">
    <property type="entry name" value="HisKA"/>
    <property type="match status" value="1"/>
</dbReference>
<evidence type="ECO:0000256" key="1">
    <source>
        <dbReference type="ARBA" id="ARBA00000085"/>
    </source>
</evidence>
<dbReference type="Proteomes" id="UP000429552">
    <property type="component" value="Unassembled WGS sequence"/>
</dbReference>
<evidence type="ECO:0000256" key="2">
    <source>
        <dbReference type="ARBA" id="ARBA00004651"/>
    </source>
</evidence>
<keyword evidence="14" id="KW-1185">Reference proteome</keyword>
<keyword evidence="7 12" id="KW-0418">Kinase</keyword>
<dbReference type="AlphaFoldDB" id="A0A640TI12"/>
<feature type="domain" description="Histidine kinase" evidence="10">
    <location>
        <begin position="27"/>
        <end position="240"/>
    </location>
</feature>
<dbReference type="InterPro" id="IPR005467">
    <property type="entry name" value="His_kinase_dom"/>
</dbReference>
<sequence>MSVTPPPPLPVPAPTPTVEDPSAVAAAAAHQVRGPLSSIQLRLELLRDRLTGPPNASARQEIQDILREMERLSEILGQVLAWGAVDHSSGPVETVDVLGVAATRVDAWAAQACVRGVRLCLDGVAVTGTQVRGSLEQALDVFLENALHAAPEGSDICVTVYATPSLVRAEVRDHGPGMSDEEIARACEPFWRGTAGRSREGTGLGLTVAAALLAASGGHLELGRAPTGGLRAIAVLPVAD</sequence>
<comment type="catalytic activity">
    <reaction evidence="1">
        <text>ATP + protein L-histidine = ADP + protein N-phospho-L-histidine.</text>
        <dbReference type="EC" id="2.7.13.3"/>
    </reaction>
</comment>
<dbReference type="Proteomes" id="UP001210609">
    <property type="component" value="Chromosome"/>
</dbReference>
<dbReference type="InterPro" id="IPR036097">
    <property type="entry name" value="HisK_dim/P_sf"/>
</dbReference>
<dbReference type="Pfam" id="PF02518">
    <property type="entry name" value="HATPase_c"/>
    <property type="match status" value="1"/>
</dbReference>
<dbReference type="InterPro" id="IPR003661">
    <property type="entry name" value="HisK_dim/P_dom"/>
</dbReference>
<dbReference type="Pfam" id="PF00512">
    <property type="entry name" value="HisKA"/>
    <property type="match status" value="1"/>
</dbReference>
<dbReference type="EC" id="2.7.13.3" evidence="3"/>
<keyword evidence="4" id="KW-1003">Cell membrane</keyword>
<dbReference type="GO" id="GO:0000155">
    <property type="term" value="F:phosphorelay sensor kinase activity"/>
    <property type="evidence" value="ECO:0007669"/>
    <property type="project" value="InterPro"/>
</dbReference>
<keyword evidence="8" id="KW-0902">Two-component regulatory system</keyword>
<dbReference type="EMBL" id="CP114202">
    <property type="protein sequence ID" value="WAT97569.1"/>
    <property type="molecule type" value="Genomic_DNA"/>
</dbReference>
<dbReference type="SMART" id="SM00387">
    <property type="entry name" value="HATPase_c"/>
    <property type="match status" value="1"/>
</dbReference>
<dbReference type="SUPFAM" id="SSF55874">
    <property type="entry name" value="ATPase domain of HSP90 chaperone/DNA topoisomerase II/histidine kinase"/>
    <property type="match status" value="1"/>
</dbReference>
<dbReference type="EMBL" id="BLIP01000001">
    <property type="protein sequence ID" value="GFE23078.1"/>
    <property type="molecule type" value="Genomic_DNA"/>
</dbReference>
<reference evidence="11 13" key="1">
    <citation type="submission" date="2019-12" db="EMBL/GenBank/DDBJ databases">
        <title>Whole genome shotgun sequence of Streptomyces libani subsp. libani NBRC 13452.</title>
        <authorList>
            <person name="Ichikawa N."/>
            <person name="Kimura A."/>
            <person name="Kitahashi Y."/>
            <person name="Komaki H."/>
            <person name="Tamura T."/>
        </authorList>
    </citation>
    <scope>NUCLEOTIDE SEQUENCE [LARGE SCALE GENOMIC DNA]</scope>
    <source>
        <strain evidence="11 13">NBRC 13452</strain>
    </source>
</reference>
<evidence type="ECO:0000256" key="6">
    <source>
        <dbReference type="ARBA" id="ARBA00022679"/>
    </source>
</evidence>
<dbReference type="GO" id="GO:0005886">
    <property type="term" value="C:plasma membrane"/>
    <property type="evidence" value="ECO:0007669"/>
    <property type="project" value="UniProtKB-SubCell"/>
</dbReference>
<dbReference type="PRINTS" id="PR00344">
    <property type="entry name" value="BCTRLSENSOR"/>
</dbReference>
<dbReference type="PANTHER" id="PTHR44936:SF9">
    <property type="entry name" value="SENSOR PROTEIN CREC"/>
    <property type="match status" value="1"/>
</dbReference>
<evidence type="ECO:0000256" key="4">
    <source>
        <dbReference type="ARBA" id="ARBA00022475"/>
    </source>
</evidence>
<organism evidence="11 13">
    <name type="scientific">Streptomyces nigrescens</name>
    <dbReference type="NCBI Taxonomy" id="1920"/>
    <lineage>
        <taxon>Bacteria</taxon>
        <taxon>Bacillati</taxon>
        <taxon>Actinomycetota</taxon>
        <taxon>Actinomycetes</taxon>
        <taxon>Kitasatosporales</taxon>
        <taxon>Streptomycetaceae</taxon>
        <taxon>Streptomyces</taxon>
    </lineage>
</organism>
<evidence type="ECO:0000256" key="3">
    <source>
        <dbReference type="ARBA" id="ARBA00012438"/>
    </source>
</evidence>
<evidence type="ECO:0000259" key="10">
    <source>
        <dbReference type="PROSITE" id="PS50109"/>
    </source>
</evidence>
<comment type="subcellular location">
    <subcellularLocation>
        <location evidence="2">Cell membrane</location>
        <topology evidence="2">Multi-pass membrane protein</topology>
    </subcellularLocation>
</comment>
<protein>
    <recommendedName>
        <fullName evidence="3">histidine kinase</fullName>
        <ecNumber evidence="3">2.7.13.3</ecNumber>
    </recommendedName>
</protein>
<dbReference type="InterPro" id="IPR036890">
    <property type="entry name" value="HATPase_C_sf"/>
</dbReference>
<evidence type="ECO:0000256" key="9">
    <source>
        <dbReference type="ARBA" id="ARBA00023026"/>
    </source>
</evidence>
<evidence type="ECO:0000313" key="12">
    <source>
        <dbReference type="EMBL" id="WAT97569.1"/>
    </source>
</evidence>
<dbReference type="PROSITE" id="PS50109">
    <property type="entry name" value="HIS_KIN"/>
    <property type="match status" value="1"/>
</dbReference>
<keyword evidence="5" id="KW-0597">Phosphoprotein</keyword>
<dbReference type="PANTHER" id="PTHR44936">
    <property type="entry name" value="SENSOR PROTEIN CREC"/>
    <property type="match status" value="1"/>
</dbReference>